<evidence type="ECO:0000259" key="16">
    <source>
        <dbReference type="Pfam" id="PF00732"/>
    </source>
</evidence>
<dbReference type="InterPro" id="IPR000172">
    <property type="entry name" value="GMC_OxRdtase_N"/>
</dbReference>
<evidence type="ECO:0000256" key="6">
    <source>
        <dbReference type="ARBA" id="ARBA00023002"/>
    </source>
</evidence>
<evidence type="ECO:0000256" key="3">
    <source>
        <dbReference type="ARBA" id="ARBA00022548"/>
    </source>
</evidence>
<keyword evidence="6 19" id="KW-0560">Oxidoreductase</keyword>
<evidence type="ECO:0000256" key="1">
    <source>
        <dbReference type="ARBA" id="ARBA00001974"/>
    </source>
</evidence>
<dbReference type="eggNOG" id="COG2303">
    <property type="taxonomic scope" value="Bacteria"/>
</dbReference>
<gene>
    <name evidence="19" type="primary">choD</name>
    <name evidence="19" type="ORF">SCABRO_02551</name>
</gene>
<keyword evidence="7" id="KW-0443">Lipid metabolism</keyword>
<comment type="caution">
    <text evidence="19">The sequence shown here is derived from an EMBL/GenBank/DDBJ whole genome shotgun (WGS) entry which is preliminary data.</text>
</comment>
<proteinExistence type="inferred from homology"/>
<evidence type="ECO:0000256" key="8">
    <source>
        <dbReference type="ARBA" id="ARBA00023166"/>
    </source>
</evidence>
<dbReference type="InterPro" id="IPR003953">
    <property type="entry name" value="FAD-dep_OxRdtase_2_FAD-bd"/>
</dbReference>
<feature type="domain" description="FAD-dependent oxidoreductase 2 FAD-binding" evidence="17">
    <location>
        <begin position="16"/>
        <end position="50"/>
    </location>
</feature>
<dbReference type="Pfam" id="PF00890">
    <property type="entry name" value="FAD_binding_2"/>
    <property type="match status" value="1"/>
</dbReference>
<reference evidence="19 20" key="1">
    <citation type="submission" date="2014-10" db="EMBL/GenBank/DDBJ databases">
        <title>Draft genome of anammox bacterium scalindua brodae, obtained using differential coverage binning of sequence data from two enrichment reactors.</title>
        <authorList>
            <person name="Speth D.R."/>
            <person name="Russ L."/>
            <person name="Kartal B."/>
            <person name="Op den Camp H.J."/>
            <person name="Dutilh B.E."/>
            <person name="Jetten M.S."/>
        </authorList>
    </citation>
    <scope>NUCLEOTIDE SEQUENCE [LARGE SCALE GENOMIC DNA]</scope>
    <source>
        <strain evidence="19">RU1</strain>
    </source>
</reference>
<evidence type="ECO:0000256" key="13">
    <source>
        <dbReference type="ARBA" id="ARBA00049723"/>
    </source>
</evidence>
<keyword evidence="9" id="KW-0753">Steroid metabolism</keyword>
<dbReference type="Pfam" id="PF05199">
    <property type="entry name" value="GMC_oxred_C"/>
    <property type="match status" value="1"/>
</dbReference>
<accession>A0A0B0ELZ3</accession>
<organism evidence="19 20">
    <name type="scientific">Candidatus Scalindua brodae</name>
    <dbReference type="NCBI Taxonomy" id="237368"/>
    <lineage>
        <taxon>Bacteria</taxon>
        <taxon>Pseudomonadati</taxon>
        <taxon>Planctomycetota</taxon>
        <taxon>Candidatus Brocadiia</taxon>
        <taxon>Candidatus Brocadiales</taxon>
        <taxon>Candidatus Scalinduaceae</taxon>
        <taxon>Candidatus Scalindua</taxon>
    </lineage>
</organism>
<evidence type="ECO:0000256" key="7">
    <source>
        <dbReference type="ARBA" id="ARBA00023098"/>
    </source>
</evidence>
<dbReference type="PANTHER" id="PTHR47470:SF1">
    <property type="entry name" value="FAD-DEPENDENT OXIDOREDUCTASE 2 FAD BINDING DOMAIN-CONTAINING PROTEIN"/>
    <property type="match status" value="1"/>
</dbReference>
<evidence type="ECO:0000256" key="2">
    <source>
        <dbReference type="ARBA" id="ARBA00010790"/>
    </source>
</evidence>
<evidence type="ECO:0000256" key="10">
    <source>
        <dbReference type="ARBA" id="ARBA00023235"/>
    </source>
</evidence>
<dbReference type="InterPro" id="IPR052542">
    <property type="entry name" value="Cholesterol_Oxidase"/>
</dbReference>
<evidence type="ECO:0000256" key="11">
    <source>
        <dbReference type="ARBA" id="ARBA00038856"/>
    </source>
</evidence>
<evidence type="ECO:0000256" key="14">
    <source>
        <dbReference type="ARBA" id="ARBA00049744"/>
    </source>
</evidence>
<evidence type="ECO:0000256" key="4">
    <source>
        <dbReference type="ARBA" id="ARBA00022630"/>
    </source>
</evidence>
<dbReference type="EC" id="5.3.3.1" evidence="11"/>
<dbReference type="Proteomes" id="UP000030652">
    <property type="component" value="Unassembled WGS sequence"/>
</dbReference>
<evidence type="ECO:0000256" key="9">
    <source>
        <dbReference type="ARBA" id="ARBA00023221"/>
    </source>
</evidence>
<evidence type="ECO:0000256" key="12">
    <source>
        <dbReference type="ARBA" id="ARBA00049645"/>
    </source>
</evidence>
<keyword evidence="4" id="KW-0285">Flavoprotein</keyword>
<keyword evidence="8" id="KW-1207">Sterol metabolism</keyword>
<sequence length="778" mass="85964">MRYISSSITEIKQHYDVIVIGSGYGGGIAASRMTRAGRKVCLLERGKEFQTGEYPKSELGMAKETQIDFTAGHKGPETGFLDFRVNKDINVALGCGLGGTSLINASVSVLPESRVFEDKCWPEELRNDMQSFDEGVKRAQEMLNPMEYPEEEKGYPKLFKLEAMRKAARKINAKCYKLNINVTFEDEVNKSGIEQKKCVLCGDCVTGCNYASKNTTLMNYLPDARNYGAEIYTKILVKYIKKTGDLWSVYFQLNGAGREEFDAPAMFVKADTVILAAGSLGSTEILLRSKEMGLPLSGKLGHRFSGNGDTTGIGYNNDQKINGVGLGHLKPGDGVELPGPTITAVIDLRNQDKLDDGIVIEEGVMPGAMSAILPHGLIPMSRLLGKDTDSGIYDFMKEKWREMISLTRGAYHGAVNNTITYLVNTHDGAGGTMKLENDRLRIDWPGAGKLPVFKKIDEKLMKITAALGGTKIKNPLWNKALDYDLVTVHPLGGCTMADNAEQGVSNHKGQIFKADKGVEVHEGLYVCDGAVIPRSLGANPLLTISALAERSCKLIAKDHGWEIDYGYDNVKYKPGTKKDIGIQFTEAMRGFVTETDGALGFDEAYRNGKDKNNHFDFILTIISDNVEKMLNDDQHEAKMVGSVLSKSLSQEPLTVTEGIFNLFVKDDITDNTVKMKYFMKMVSEEGKQFYFEGFKLIHNDPGFDLWEDTTTLFVSIFEGDNNTCPVVSKGILKIKPVDLTKQMVSIKVTNAATLQDETKWKAKFAKFFSGNIFDIYSG</sequence>
<name>A0A0B0ELZ3_9BACT</name>
<keyword evidence="5" id="KW-0274">FAD</keyword>
<dbReference type="PANTHER" id="PTHR47470">
    <property type="entry name" value="CHOLESTEROL OXIDASE"/>
    <property type="match status" value="1"/>
</dbReference>
<dbReference type="Pfam" id="PF00732">
    <property type="entry name" value="GMC_oxred_N"/>
    <property type="match status" value="1"/>
</dbReference>
<evidence type="ECO:0000256" key="5">
    <source>
        <dbReference type="ARBA" id="ARBA00022827"/>
    </source>
</evidence>
<comment type="cofactor">
    <cofactor evidence="1">
        <name>FAD</name>
        <dbReference type="ChEBI" id="CHEBI:57692"/>
    </cofactor>
</comment>
<evidence type="ECO:0000256" key="15">
    <source>
        <dbReference type="ARBA" id="ARBA00049778"/>
    </source>
</evidence>
<dbReference type="GO" id="GO:0004769">
    <property type="term" value="F:steroid Delta-isomerase activity"/>
    <property type="evidence" value="ECO:0007669"/>
    <property type="project" value="UniProtKB-EC"/>
</dbReference>
<keyword evidence="3" id="KW-0153">Cholesterol metabolism</keyword>
<comment type="pathway">
    <text evidence="12">Steroid metabolism; cholesterol degradation.</text>
</comment>
<dbReference type="GO" id="GO:0050660">
    <property type="term" value="F:flavin adenine dinucleotide binding"/>
    <property type="evidence" value="ECO:0007669"/>
    <property type="project" value="InterPro"/>
</dbReference>
<keyword evidence="10" id="KW-0413">Isomerase</keyword>
<dbReference type="GO" id="GO:0016995">
    <property type="term" value="F:cholesterol oxidase activity"/>
    <property type="evidence" value="ECO:0007669"/>
    <property type="project" value="UniProtKB-EC"/>
</dbReference>
<dbReference type="PRINTS" id="PR00411">
    <property type="entry name" value="PNDRDTASEI"/>
</dbReference>
<dbReference type="EC" id="1.1.3.6" evidence="13"/>
<feature type="domain" description="Glucose-methanol-choline oxidoreductase C-terminal" evidence="18">
    <location>
        <begin position="487"/>
        <end position="548"/>
    </location>
</feature>
<evidence type="ECO:0000259" key="17">
    <source>
        <dbReference type="Pfam" id="PF00890"/>
    </source>
</evidence>
<dbReference type="AlphaFoldDB" id="A0A0B0ELZ3"/>
<dbReference type="Gene3D" id="3.50.50.60">
    <property type="entry name" value="FAD/NAD(P)-binding domain"/>
    <property type="match status" value="3"/>
</dbReference>
<evidence type="ECO:0000259" key="18">
    <source>
        <dbReference type="Pfam" id="PF05199"/>
    </source>
</evidence>
<protein>
    <recommendedName>
        <fullName evidence="14">Cholesterol oxidase</fullName>
        <ecNumber evidence="13">1.1.3.6</ecNumber>
        <ecNumber evidence="11">5.3.3.1</ecNumber>
    </recommendedName>
    <alternativeName>
        <fullName evidence="15">Cholesterol isomerase</fullName>
    </alternativeName>
</protein>
<evidence type="ECO:0000313" key="19">
    <source>
        <dbReference type="EMBL" id="KHE91700.1"/>
    </source>
</evidence>
<dbReference type="GO" id="GO:0008203">
    <property type="term" value="P:cholesterol metabolic process"/>
    <property type="evidence" value="ECO:0007669"/>
    <property type="project" value="UniProtKB-KW"/>
</dbReference>
<comment type="similarity">
    <text evidence="2">Belongs to the GMC oxidoreductase family.</text>
</comment>
<feature type="domain" description="Glucose-methanol-choline oxidoreductase N-terminal" evidence="16">
    <location>
        <begin position="86"/>
        <end position="289"/>
    </location>
</feature>
<dbReference type="EMBL" id="JRYO01000183">
    <property type="protein sequence ID" value="KHE91700.1"/>
    <property type="molecule type" value="Genomic_DNA"/>
</dbReference>
<evidence type="ECO:0000313" key="20">
    <source>
        <dbReference type="Proteomes" id="UP000030652"/>
    </source>
</evidence>
<dbReference type="InterPro" id="IPR007867">
    <property type="entry name" value="GMC_OxRtase_C"/>
</dbReference>
<dbReference type="SUPFAM" id="SSF51905">
    <property type="entry name" value="FAD/NAD(P)-binding domain"/>
    <property type="match status" value="1"/>
</dbReference>
<dbReference type="InterPro" id="IPR036188">
    <property type="entry name" value="FAD/NAD-bd_sf"/>
</dbReference>